<dbReference type="EMBL" id="PYGF01000018">
    <property type="protein sequence ID" value="PSK98765.1"/>
    <property type="molecule type" value="Genomic_DNA"/>
</dbReference>
<dbReference type="InterPro" id="IPR025316">
    <property type="entry name" value="DUF4221"/>
</dbReference>
<dbReference type="PROSITE" id="PS51257">
    <property type="entry name" value="PROKAR_LIPOPROTEIN"/>
    <property type="match status" value="1"/>
</dbReference>
<dbReference type="Proteomes" id="UP000240708">
    <property type="component" value="Unassembled WGS sequence"/>
</dbReference>
<evidence type="ECO:0000313" key="1">
    <source>
        <dbReference type="EMBL" id="PSK98765.1"/>
    </source>
</evidence>
<keyword evidence="2" id="KW-1185">Reference proteome</keyword>
<organism evidence="1 2">
    <name type="scientific">Cecembia rubra</name>
    <dbReference type="NCBI Taxonomy" id="1485585"/>
    <lineage>
        <taxon>Bacteria</taxon>
        <taxon>Pseudomonadati</taxon>
        <taxon>Bacteroidota</taxon>
        <taxon>Cytophagia</taxon>
        <taxon>Cytophagales</taxon>
        <taxon>Cyclobacteriaceae</taxon>
        <taxon>Cecembia</taxon>
    </lineage>
</organism>
<dbReference type="AlphaFoldDB" id="A0A2P8DNH4"/>
<accession>A0A2P8DNH4</accession>
<protein>
    <submittedName>
        <fullName evidence="1">Uncharacterized protein DUF4221</fullName>
    </submittedName>
</protein>
<reference evidence="1 2" key="1">
    <citation type="submission" date="2018-03" db="EMBL/GenBank/DDBJ databases">
        <title>Genomic Encyclopedia of Archaeal and Bacterial Type Strains, Phase II (KMG-II): from individual species to whole genera.</title>
        <authorList>
            <person name="Goeker M."/>
        </authorList>
    </citation>
    <scope>NUCLEOTIDE SEQUENCE [LARGE SCALE GENOMIC DNA]</scope>
    <source>
        <strain evidence="1 2">DSM 28057</strain>
    </source>
</reference>
<sequence>MKNTSYLLNFLLPLVLISCGQYDRKNTKAMLQADGAIIEFQLDDQTPNVSMGMDYYSGLLFNINWAYNQLQIYDFASRKLIKNLNFEVEGDQGVGELFGFHVYNLDSIFLFSQMDPFIYLTDTSGFVRQKIRYQIPDGYSSAFVHPGYFLSPPELRSGELIVKTHFAGNYREVENATLKQMHMVYAINLSTGETRFLSHTYPEDYLANGLKHFEPSIARSKNKIVYSFFGDHRLFYAGSYDEKLSSMETASAFLDKNLKLFPLDGGRFETQQYLQASSRYESLVYDSYREVFYRFAYPTLEVSEENDVLRLRTAPGPFVIMVLDNDLNILGESYFEKGSYLPSNFFINEEGLFISLNHPDNPENSEEYFRFQKFSLEFLDN</sequence>
<comment type="caution">
    <text evidence="1">The sequence shown here is derived from an EMBL/GenBank/DDBJ whole genome shotgun (WGS) entry which is preliminary data.</text>
</comment>
<dbReference type="RefSeq" id="WP_106569019.1">
    <property type="nucleotide sequence ID" value="NZ_PYGF01000018.1"/>
</dbReference>
<name>A0A2P8DNH4_9BACT</name>
<dbReference type="OrthoDB" id="828261at2"/>
<proteinExistence type="predicted"/>
<dbReference type="Pfam" id="PF13970">
    <property type="entry name" value="DUF4221"/>
    <property type="match status" value="1"/>
</dbReference>
<evidence type="ECO:0000313" key="2">
    <source>
        <dbReference type="Proteomes" id="UP000240708"/>
    </source>
</evidence>
<gene>
    <name evidence="1" type="ORF">CLV48_11852</name>
</gene>